<keyword evidence="4" id="KW-1185">Reference proteome</keyword>
<dbReference type="HOGENOM" id="CLU_1272987_0_0_1"/>
<organism evidence="3 4">
    <name type="scientific">Sphaerobolus stellatus (strain SS14)</name>
    <dbReference type="NCBI Taxonomy" id="990650"/>
    <lineage>
        <taxon>Eukaryota</taxon>
        <taxon>Fungi</taxon>
        <taxon>Dikarya</taxon>
        <taxon>Basidiomycota</taxon>
        <taxon>Agaricomycotina</taxon>
        <taxon>Agaricomycetes</taxon>
        <taxon>Phallomycetidae</taxon>
        <taxon>Geastrales</taxon>
        <taxon>Sphaerobolaceae</taxon>
        <taxon>Sphaerobolus</taxon>
    </lineage>
</organism>
<accession>A0A0C9U3H6</accession>
<gene>
    <name evidence="3" type="ORF">M422DRAFT_50461</name>
</gene>
<keyword evidence="2" id="KW-1133">Transmembrane helix</keyword>
<evidence type="ECO:0000313" key="3">
    <source>
        <dbReference type="EMBL" id="KIJ37393.1"/>
    </source>
</evidence>
<dbReference type="AlphaFoldDB" id="A0A0C9U3H6"/>
<evidence type="ECO:0000256" key="2">
    <source>
        <dbReference type="SAM" id="Phobius"/>
    </source>
</evidence>
<dbReference type="EMBL" id="KN837169">
    <property type="protein sequence ID" value="KIJ37393.1"/>
    <property type="molecule type" value="Genomic_DNA"/>
</dbReference>
<name>A0A0C9U3H6_SPHS4</name>
<feature type="compositionally biased region" description="Pro residues" evidence="1">
    <location>
        <begin position="177"/>
        <end position="190"/>
    </location>
</feature>
<dbReference type="Proteomes" id="UP000054279">
    <property type="component" value="Unassembled WGS sequence"/>
</dbReference>
<keyword evidence="2" id="KW-0472">Membrane</keyword>
<feature type="transmembrane region" description="Helical" evidence="2">
    <location>
        <begin position="122"/>
        <end position="143"/>
    </location>
</feature>
<evidence type="ECO:0000313" key="4">
    <source>
        <dbReference type="Proteomes" id="UP000054279"/>
    </source>
</evidence>
<sequence length="217" mass="23965">MRAHRLPPVDTTGYVACAIDTPIIDFDDKSPLPCIIVTPSESTEYHIAFHHKDSPLKHVSFAAQQQKQRYQREGLYQPPRSRRAFLSSIGPFNEIQRSSGLPQAFDIDPPTRTSFLKPRIRTALILAIPIFIVACHLLATTLLRSIGQDSPFFGGRFARGGLSSVPAHLRTQRDPQPEPVPMPLPSPVPVPDAFDSDTSAIQDSGPEPRSLPITDLD</sequence>
<dbReference type="OrthoDB" id="3259878at2759"/>
<feature type="region of interest" description="Disordered" evidence="1">
    <location>
        <begin position="168"/>
        <end position="217"/>
    </location>
</feature>
<proteinExistence type="predicted"/>
<reference evidence="3 4" key="1">
    <citation type="submission" date="2014-06" db="EMBL/GenBank/DDBJ databases">
        <title>Evolutionary Origins and Diversification of the Mycorrhizal Mutualists.</title>
        <authorList>
            <consortium name="DOE Joint Genome Institute"/>
            <consortium name="Mycorrhizal Genomics Consortium"/>
            <person name="Kohler A."/>
            <person name="Kuo A."/>
            <person name="Nagy L.G."/>
            <person name="Floudas D."/>
            <person name="Copeland A."/>
            <person name="Barry K.W."/>
            <person name="Cichocki N."/>
            <person name="Veneault-Fourrey C."/>
            <person name="LaButti K."/>
            <person name="Lindquist E.A."/>
            <person name="Lipzen A."/>
            <person name="Lundell T."/>
            <person name="Morin E."/>
            <person name="Murat C."/>
            <person name="Riley R."/>
            <person name="Ohm R."/>
            <person name="Sun H."/>
            <person name="Tunlid A."/>
            <person name="Henrissat B."/>
            <person name="Grigoriev I.V."/>
            <person name="Hibbett D.S."/>
            <person name="Martin F."/>
        </authorList>
    </citation>
    <scope>NUCLEOTIDE SEQUENCE [LARGE SCALE GENOMIC DNA]</scope>
    <source>
        <strain evidence="3 4">SS14</strain>
    </source>
</reference>
<protein>
    <submittedName>
        <fullName evidence="3">Uncharacterized protein</fullName>
    </submittedName>
</protein>
<keyword evidence="2" id="KW-0812">Transmembrane</keyword>
<evidence type="ECO:0000256" key="1">
    <source>
        <dbReference type="SAM" id="MobiDB-lite"/>
    </source>
</evidence>